<dbReference type="Proteomes" id="UP000479710">
    <property type="component" value="Unassembled WGS sequence"/>
</dbReference>
<sequence length="98" mass="10529">MGEEIKRGSPEGEGGEDRWQGNRSPSRLDGGRRSTVAGEQLIAGGGAAAGAHDGVSHPSLVIVTPAGGGTKFYRWIKRRELIASWYDGVRVRCLHWDA</sequence>
<evidence type="ECO:0000256" key="1">
    <source>
        <dbReference type="SAM" id="MobiDB-lite"/>
    </source>
</evidence>
<evidence type="ECO:0000313" key="2">
    <source>
        <dbReference type="EMBL" id="KAF0910771.1"/>
    </source>
</evidence>
<evidence type="ECO:0000313" key="3">
    <source>
        <dbReference type="Proteomes" id="UP000479710"/>
    </source>
</evidence>
<feature type="region of interest" description="Disordered" evidence="1">
    <location>
        <begin position="1"/>
        <end position="34"/>
    </location>
</feature>
<proteinExistence type="predicted"/>
<accession>A0A6G1DEC6</accession>
<reference evidence="2 3" key="1">
    <citation type="submission" date="2019-11" db="EMBL/GenBank/DDBJ databases">
        <title>Whole genome sequence of Oryza granulata.</title>
        <authorList>
            <person name="Li W."/>
        </authorList>
    </citation>
    <scope>NUCLEOTIDE SEQUENCE [LARGE SCALE GENOMIC DNA]</scope>
    <source>
        <strain evidence="3">cv. Menghai</strain>
        <tissue evidence="2">Leaf</tissue>
    </source>
</reference>
<dbReference type="AlphaFoldDB" id="A0A6G1DEC6"/>
<dbReference type="EMBL" id="SPHZ02000006">
    <property type="protein sequence ID" value="KAF0910771.1"/>
    <property type="molecule type" value="Genomic_DNA"/>
</dbReference>
<keyword evidence="3" id="KW-1185">Reference proteome</keyword>
<name>A0A6G1DEC6_9ORYZ</name>
<protein>
    <submittedName>
        <fullName evidence="2">Uncharacterized protein</fullName>
    </submittedName>
</protein>
<organism evidence="2 3">
    <name type="scientific">Oryza meyeriana var. granulata</name>
    <dbReference type="NCBI Taxonomy" id="110450"/>
    <lineage>
        <taxon>Eukaryota</taxon>
        <taxon>Viridiplantae</taxon>
        <taxon>Streptophyta</taxon>
        <taxon>Embryophyta</taxon>
        <taxon>Tracheophyta</taxon>
        <taxon>Spermatophyta</taxon>
        <taxon>Magnoliopsida</taxon>
        <taxon>Liliopsida</taxon>
        <taxon>Poales</taxon>
        <taxon>Poaceae</taxon>
        <taxon>BOP clade</taxon>
        <taxon>Oryzoideae</taxon>
        <taxon>Oryzeae</taxon>
        <taxon>Oryzinae</taxon>
        <taxon>Oryza</taxon>
        <taxon>Oryza meyeriana</taxon>
    </lineage>
</organism>
<feature type="compositionally biased region" description="Basic and acidic residues" evidence="1">
    <location>
        <begin position="1"/>
        <end position="20"/>
    </location>
</feature>
<gene>
    <name evidence="2" type="ORF">E2562_004749</name>
</gene>
<comment type="caution">
    <text evidence="2">The sequence shown here is derived from an EMBL/GenBank/DDBJ whole genome shotgun (WGS) entry which is preliminary data.</text>
</comment>